<evidence type="ECO:0000313" key="4">
    <source>
        <dbReference type="Proteomes" id="UP001642409"/>
    </source>
</evidence>
<dbReference type="GO" id="GO:2001069">
    <property type="term" value="F:glycogen binding"/>
    <property type="evidence" value="ECO:0007669"/>
    <property type="project" value="TreeGrafter"/>
</dbReference>
<gene>
    <name evidence="3" type="ORF">HINF_LOCUS25803</name>
    <name evidence="2" type="ORF">HINF_LOCUS28432</name>
</gene>
<dbReference type="PROSITE" id="PS51159">
    <property type="entry name" value="CBM21"/>
    <property type="match status" value="1"/>
</dbReference>
<feature type="domain" description="CBM21" evidence="1">
    <location>
        <begin position="108"/>
        <end position="213"/>
    </location>
</feature>
<evidence type="ECO:0000259" key="1">
    <source>
        <dbReference type="PROSITE" id="PS51159"/>
    </source>
</evidence>
<dbReference type="PANTHER" id="PTHR12307">
    <property type="entry name" value="PROTEIN PHOSPHATASE 1 REGULATORY SUBUNIT"/>
    <property type="match status" value="1"/>
</dbReference>
<sequence length="690" mass="80698">MSISLIQHGNYVLENYHGIYTQEVYIDIKITGQRYNKTVFVNFNIEYDGSISSQIQQAIYVRNEQDYEVWSCKVVLTVSNDFFIEYSLYFTDHNNGITYYDEYNNHFYKQYHDIFVFLVLKSLMTFVNDNNDRILSGVIKVANLGFEKQVIIHSTFDNWKTKEATHATHIVNNDFKFNIVLDSIAHEIQFVIQFICAGQEYWDNNSGKNYSLFIGPRVQLNNGIDIGGYCRLSLNDQNFNNYIVQPQIQLLHGDSTLELSQCNYEIARNNMQKSIDIYLDGTQLGNIVILQYEYTDELGYTTKVEKQLTNYNKLKLELPKRKWSHIKFDRLWPQSLKYHEGQLLVPNNESDQICKCYRIDLELGNNSEHQNHQPYINTLEFNFAEIKNIMQPHNYFNDQITGNVVDLAVSFDGVFEYFLLHTNAMNVVKILANNKAFYFQIPLQNTVCILSDPKHSNIVHIGIMYDQYFNDSSYLSGLHTFSFDGTELHYVEQYFASVFQQNEYKYWRLGQFYKDELYFVSGSFIYKVNDAEEVEKIMQCDDYPSQFSINELFVAVSMSKGLCVYLKSDQSLYGVHKSETLKKDWKIVQQAVFGSVVSSLYLTEDNYLYVGDFGNAMLHCLRIQLTFELLNQYAVSVHKRRSNQIYAKQQQTHQNFKIQMSKINDSVSKHSSQLQIVANMFSQTMDGAYQ</sequence>
<dbReference type="Pfam" id="PF03370">
    <property type="entry name" value="CBM_21"/>
    <property type="match status" value="1"/>
</dbReference>
<proteinExistence type="predicted"/>
<name>A0AA86PTT4_9EUKA</name>
<dbReference type="Proteomes" id="UP001642409">
    <property type="component" value="Unassembled WGS sequence"/>
</dbReference>
<dbReference type="AlphaFoldDB" id="A0AA86PTT4"/>
<dbReference type="Gene3D" id="2.60.40.2440">
    <property type="entry name" value="Carbohydrate binding type-21 domain"/>
    <property type="match status" value="1"/>
</dbReference>
<dbReference type="EMBL" id="CAXDID020000077">
    <property type="protein sequence ID" value="CAL6017046.1"/>
    <property type="molecule type" value="Genomic_DNA"/>
</dbReference>
<organism evidence="2">
    <name type="scientific">Hexamita inflata</name>
    <dbReference type="NCBI Taxonomy" id="28002"/>
    <lineage>
        <taxon>Eukaryota</taxon>
        <taxon>Metamonada</taxon>
        <taxon>Diplomonadida</taxon>
        <taxon>Hexamitidae</taxon>
        <taxon>Hexamitinae</taxon>
        <taxon>Hexamita</taxon>
    </lineage>
</organism>
<protein>
    <recommendedName>
        <fullName evidence="1">CBM21 domain-containing protein</fullName>
    </recommendedName>
</protein>
<dbReference type="EMBL" id="CATOUU010000681">
    <property type="protein sequence ID" value="CAI9940787.1"/>
    <property type="molecule type" value="Genomic_DNA"/>
</dbReference>
<evidence type="ECO:0000313" key="3">
    <source>
        <dbReference type="EMBL" id="CAL6017046.1"/>
    </source>
</evidence>
<reference evidence="2" key="1">
    <citation type="submission" date="2023-06" db="EMBL/GenBank/DDBJ databases">
        <authorList>
            <person name="Kurt Z."/>
        </authorList>
    </citation>
    <scope>NUCLEOTIDE SEQUENCE</scope>
</reference>
<dbReference type="GO" id="GO:0005979">
    <property type="term" value="P:regulation of glycogen biosynthetic process"/>
    <property type="evidence" value="ECO:0007669"/>
    <property type="project" value="TreeGrafter"/>
</dbReference>
<keyword evidence="4" id="KW-1185">Reference proteome</keyword>
<dbReference type="GO" id="GO:0008157">
    <property type="term" value="F:protein phosphatase 1 binding"/>
    <property type="evidence" value="ECO:0007669"/>
    <property type="project" value="TreeGrafter"/>
</dbReference>
<dbReference type="InterPro" id="IPR050782">
    <property type="entry name" value="PP1_regulatory_subunit_3"/>
</dbReference>
<comment type="caution">
    <text evidence="2">The sequence shown here is derived from an EMBL/GenBank/DDBJ whole genome shotgun (WGS) entry which is preliminary data.</text>
</comment>
<dbReference type="GO" id="GO:0000164">
    <property type="term" value="C:protein phosphatase type 1 complex"/>
    <property type="evidence" value="ECO:0007669"/>
    <property type="project" value="TreeGrafter"/>
</dbReference>
<accession>A0AA86PTT4</accession>
<dbReference type="PANTHER" id="PTHR12307:SF36">
    <property type="entry name" value="GLYCOGEN-BINDING SUBUNIT 76A"/>
    <property type="match status" value="1"/>
</dbReference>
<reference evidence="3 4" key="2">
    <citation type="submission" date="2024-07" db="EMBL/GenBank/DDBJ databases">
        <authorList>
            <person name="Akdeniz Z."/>
        </authorList>
    </citation>
    <scope>NUCLEOTIDE SEQUENCE [LARGE SCALE GENOMIC DNA]</scope>
</reference>
<dbReference type="InterPro" id="IPR038175">
    <property type="entry name" value="CBM21_dom_sf"/>
</dbReference>
<dbReference type="InterPro" id="IPR005036">
    <property type="entry name" value="CBM21_dom"/>
</dbReference>
<evidence type="ECO:0000313" key="2">
    <source>
        <dbReference type="EMBL" id="CAI9940787.1"/>
    </source>
</evidence>